<comment type="caution">
    <text evidence="1">The sequence shown here is derived from an EMBL/GenBank/DDBJ whole genome shotgun (WGS) entry which is preliminary data.</text>
</comment>
<proteinExistence type="predicted"/>
<organism evidence="1 2">
    <name type="scientific">Rugamonas apoptosis</name>
    <dbReference type="NCBI Taxonomy" id="2758570"/>
    <lineage>
        <taxon>Bacteria</taxon>
        <taxon>Pseudomonadati</taxon>
        <taxon>Pseudomonadota</taxon>
        <taxon>Betaproteobacteria</taxon>
        <taxon>Burkholderiales</taxon>
        <taxon>Oxalobacteraceae</taxon>
        <taxon>Telluria group</taxon>
        <taxon>Rugamonas</taxon>
    </lineage>
</organism>
<evidence type="ECO:0000313" key="2">
    <source>
        <dbReference type="Proteomes" id="UP000573499"/>
    </source>
</evidence>
<evidence type="ECO:0000313" key="1">
    <source>
        <dbReference type="EMBL" id="MBA5687291.1"/>
    </source>
</evidence>
<name>A0A7W2F8X9_9BURK</name>
<dbReference type="AlphaFoldDB" id="A0A7W2F8X9"/>
<dbReference type="RefSeq" id="WP_182153148.1">
    <property type="nucleotide sequence ID" value="NZ_JACEZU010000004.1"/>
</dbReference>
<reference evidence="1 2" key="1">
    <citation type="submission" date="2020-07" db="EMBL/GenBank/DDBJ databases">
        <title>Novel species isolated from subtropical streams in China.</title>
        <authorList>
            <person name="Lu H."/>
        </authorList>
    </citation>
    <scope>NUCLEOTIDE SEQUENCE [LARGE SCALE GENOMIC DNA]</scope>
    <source>
        <strain evidence="1 2">LX47W</strain>
    </source>
</reference>
<protein>
    <submittedName>
        <fullName evidence="1">Uncharacterized protein</fullName>
    </submittedName>
</protein>
<dbReference type="Gene3D" id="3.40.630.30">
    <property type="match status" value="1"/>
</dbReference>
<accession>A0A7W2F8X9</accession>
<dbReference type="Proteomes" id="UP000573499">
    <property type="component" value="Unassembled WGS sequence"/>
</dbReference>
<gene>
    <name evidence="1" type="ORF">H3H39_09570</name>
</gene>
<dbReference type="EMBL" id="JACEZU010000004">
    <property type="protein sequence ID" value="MBA5687291.1"/>
    <property type="molecule type" value="Genomic_DNA"/>
</dbReference>
<sequence>MSNRLTRAIHELGWLNAMLYLCDQALTRCTGGHCGIHKYQFVAQRLGDLPLCGQRGKDIEIRVLPNRQAIPPDYPRPAHVLDQRYAQGAISLAAYRNQDLIGFLWLLFDACQEDEVRARYRLVSPLSCWDFDVYVRPQDRLGWAFRRLWEEARCLLRARAVRWSCSRISAFNAASLAAHARIGTVPLGSATFLRCGKWQWMVATLAPHFHVSRHPASCPQLRFDTSALDTNPHLEPPCHHLSK</sequence>
<keyword evidence="2" id="KW-1185">Reference proteome</keyword>